<dbReference type="STRING" id="1817768.A3A87_07820"/>
<dbReference type="InterPro" id="IPR027469">
    <property type="entry name" value="Cation_efflux_TMD_sf"/>
</dbReference>
<evidence type="ECO:0000256" key="2">
    <source>
        <dbReference type="ARBA" id="ARBA00008114"/>
    </source>
</evidence>
<evidence type="ECO:0000256" key="7">
    <source>
        <dbReference type="SAM" id="Phobius"/>
    </source>
</evidence>
<dbReference type="Gene3D" id="3.30.70.1350">
    <property type="entry name" value="Cation efflux protein, cytoplasmic domain"/>
    <property type="match status" value="1"/>
</dbReference>
<dbReference type="PANTHER" id="PTHR43840:SF15">
    <property type="entry name" value="MITOCHONDRIAL METAL TRANSPORTER 1-RELATED"/>
    <property type="match status" value="1"/>
</dbReference>
<name>A0A1F6U4H1_9PROT</name>
<dbReference type="Pfam" id="PF16916">
    <property type="entry name" value="ZT_dimer"/>
    <property type="match status" value="1"/>
</dbReference>
<feature type="transmembrane region" description="Helical" evidence="7">
    <location>
        <begin position="126"/>
        <end position="146"/>
    </location>
</feature>
<dbReference type="AlphaFoldDB" id="A0A1F6U4H1"/>
<dbReference type="SUPFAM" id="SSF160240">
    <property type="entry name" value="Cation efflux protein cytoplasmic domain-like"/>
    <property type="match status" value="1"/>
</dbReference>
<evidence type="ECO:0000256" key="6">
    <source>
        <dbReference type="ARBA" id="ARBA00023136"/>
    </source>
</evidence>
<dbReference type="InterPro" id="IPR036837">
    <property type="entry name" value="Cation_efflux_CTD_sf"/>
</dbReference>
<dbReference type="PANTHER" id="PTHR43840">
    <property type="entry name" value="MITOCHONDRIAL METAL TRANSPORTER 1-RELATED"/>
    <property type="match status" value="1"/>
</dbReference>
<sequence>MHAHETLDHTGPERYTAARRVTRVSVIVNLLLTVAQVIIGYLGNSQALVADGIHTLSDLLTDFMVLFALSQSKKVADAEHPYGHERIETATTLMLGIILFAVGAGIAVRAVLRLLETTALPTPDLITLWVALFTLVAKEGLFRYLMHTANRLNSNMLRANAWHSRSDAISSLVVVAGIGGSLIGFAYLDAVAAIVVAVMIVKIAIELGWQALRELVDTGLAAEDVDAIRQTILTVSGVKALHLLRTRRVGGQALADVHIIVDDHLSVSEGHQISEAVRSRLIKEIAPMTDVMVHIDTEEDVSGPSCEGLPLRDAVLKRLDGYFHAIPEARRIEHVTLHYLDGHIDVELLLPLSVVTHTAAAQELARRFAEAIQGDKDIGSVDVQFH</sequence>
<evidence type="ECO:0000256" key="5">
    <source>
        <dbReference type="ARBA" id="ARBA00022989"/>
    </source>
</evidence>
<feature type="transmembrane region" description="Helical" evidence="7">
    <location>
        <begin position="167"/>
        <end position="185"/>
    </location>
</feature>
<dbReference type="Proteomes" id="UP000179037">
    <property type="component" value="Unassembled WGS sequence"/>
</dbReference>
<evidence type="ECO:0000256" key="3">
    <source>
        <dbReference type="ARBA" id="ARBA00022448"/>
    </source>
</evidence>
<keyword evidence="3" id="KW-0813">Transport</keyword>
<keyword evidence="5 7" id="KW-1133">Transmembrane helix</keyword>
<evidence type="ECO:0000256" key="4">
    <source>
        <dbReference type="ARBA" id="ARBA00022692"/>
    </source>
</evidence>
<dbReference type="Pfam" id="PF01545">
    <property type="entry name" value="Cation_efflux"/>
    <property type="match status" value="1"/>
</dbReference>
<dbReference type="GO" id="GO:0008324">
    <property type="term" value="F:monoatomic cation transmembrane transporter activity"/>
    <property type="evidence" value="ECO:0007669"/>
    <property type="project" value="InterPro"/>
</dbReference>
<dbReference type="GO" id="GO:0016020">
    <property type="term" value="C:membrane"/>
    <property type="evidence" value="ECO:0007669"/>
    <property type="project" value="UniProtKB-SubCell"/>
</dbReference>
<feature type="domain" description="Cation efflux protein transmembrane" evidence="8">
    <location>
        <begin position="24"/>
        <end position="216"/>
    </location>
</feature>
<keyword evidence="6 7" id="KW-0472">Membrane</keyword>
<comment type="subcellular location">
    <subcellularLocation>
        <location evidence="1">Membrane</location>
        <topology evidence="1">Multi-pass membrane protein</topology>
    </subcellularLocation>
</comment>
<gene>
    <name evidence="10" type="ORF">A3A87_07820</name>
</gene>
<accession>A0A1F6U4H1</accession>
<dbReference type="FunFam" id="1.20.1510.10:FF:000006">
    <property type="entry name" value="Divalent cation efflux transporter"/>
    <property type="match status" value="1"/>
</dbReference>
<proteinExistence type="inferred from homology"/>
<dbReference type="InterPro" id="IPR050291">
    <property type="entry name" value="CDF_Transporter"/>
</dbReference>
<dbReference type="Gene3D" id="1.20.1510.10">
    <property type="entry name" value="Cation efflux protein transmembrane domain"/>
    <property type="match status" value="1"/>
</dbReference>
<dbReference type="NCBIfam" id="TIGR01297">
    <property type="entry name" value="CDF"/>
    <property type="match status" value="1"/>
</dbReference>
<feature type="transmembrane region" description="Helical" evidence="7">
    <location>
        <begin position="21"/>
        <end position="42"/>
    </location>
</feature>
<dbReference type="InterPro" id="IPR002524">
    <property type="entry name" value="Cation_efflux"/>
</dbReference>
<comment type="similarity">
    <text evidence="2">Belongs to the cation diffusion facilitator (CDF) transporter (TC 2.A.4) family.</text>
</comment>
<dbReference type="SUPFAM" id="SSF161111">
    <property type="entry name" value="Cation efflux protein transmembrane domain-like"/>
    <property type="match status" value="1"/>
</dbReference>
<evidence type="ECO:0000259" key="9">
    <source>
        <dbReference type="Pfam" id="PF16916"/>
    </source>
</evidence>
<evidence type="ECO:0000256" key="1">
    <source>
        <dbReference type="ARBA" id="ARBA00004141"/>
    </source>
</evidence>
<protein>
    <submittedName>
        <fullName evidence="10">Uncharacterized protein</fullName>
    </submittedName>
</protein>
<keyword evidence="4 7" id="KW-0812">Transmembrane</keyword>
<organism evidence="10 11">
    <name type="scientific">Candidatus Muproteobacteria bacterium RIFCSPLOWO2_01_FULL_60_18</name>
    <dbReference type="NCBI Taxonomy" id="1817768"/>
    <lineage>
        <taxon>Bacteria</taxon>
        <taxon>Pseudomonadati</taxon>
        <taxon>Pseudomonadota</taxon>
        <taxon>Candidatus Muproteobacteria</taxon>
    </lineage>
</organism>
<dbReference type="InterPro" id="IPR058533">
    <property type="entry name" value="Cation_efflux_TM"/>
</dbReference>
<dbReference type="EMBL" id="MFTC01000022">
    <property type="protein sequence ID" value="OGI52247.1"/>
    <property type="molecule type" value="Genomic_DNA"/>
</dbReference>
<feature type="domain" description="Cation efflux protein cytoplasmic" evidence="9">
    <location>
        <begin position="222"/>
        <end position="297"/>
    </location>
</feature>
<evidence type="ECO:0000313" key="10">
    <source>
        <dbReference type="EMBL" id="OGI52247.1"/>
    </source>
</evidence>
<evidence type="ECO:0000313" key="11">
    <source>
        <dbReference type="Proteomes" id="UP000179037"/>
    </source>
</evidence>
<dbReference type="InterPro" id="IPR027470">
    <property type="entry name" value="Cation_efflux_CTD"/>
</dbReference>
<evidence type="ECO:0000259" key="8">
    <source>
        <dbReference type="Pfam" id="PF01545"/>
    </source>
</evidence>
<reference evidence="10 11" key="1">
    <citation type="journal article" date="2016" name="Nat. Commun.">
        <title>Thousands of microbial genomes shed light on interconnected biogeochemical processes in an aquifer system.</title>
        <authorList>
            <person name="Anantharaman K."/>
            <person name="Brown C.T."/>
            <person name="Hug L.A."/>
            <person name="Sharon I."/>
            <person name="Castelle C.J."/>
            <person name="Probst A.J."/>
            <person name="Thomas B.C."/>
            <person name="Singh A."/>
            <person name="Wilkins M.J."/>
            <person name="Karaoz U."/>
            <person name="Brodie E.L."/>
            <person name="Williams K.H."/>
            <person name="Hubbard S.S."/>
            <person name="Banfield J.F."/>
        </authorList>
    </citation>
    <scope>NUCLEOTIDE SEQUENCE [LARGE SCALE GENOMIC DNA]</scope>
</reference>
<feature type="transmembrane region" description="Helical" evidence="7">
    <location>
        <begin position="90"/>
        <end position="114"/>
    </location>
</feature>
<comment type="caution">
    <text evidence="10">The sequence shown here is derived from an EMBL/GenBank/DDBJ whole genome shotgun (WGS) entry which is preliminary data.</text>
</comment>
<feature type="transmembrane region" description="Helical" evidence="7">
    <location>
        <begin position="48"/>
        <end position="69"/>
    </location>
</feature>